<dbReference type="EMBL" id="AAFI02000199">
    <property type="protein sequence ID" value="EAL60893.1"/>
    <property type="molecule type" value="Genomic_DNA"/>
</dbReference>
<protein>
    <recommendedName>
        <fullName evidence="4">Dickkopf N-terminal cysteine-rich domain-containing protein</fullName>
    </recommendedName>
</protein>
<dbReference type="RefSeq" id="XP_629310.1">
    <property type="nucleotide sequence ID" value="XM_629308.1"/>
</dbReference>
<dbReference type="GeneID" id="8629033"/>
<name>Q54CA9_DICDI</name>
<dbReference type="VEuPathDB" id="AmoebaDB:DDB_G0293082"/>
<gene>
    <name evidence="2" type="ORF">DDB_G0293082</name>
</gene>
<dbReference type="HOGENOM" id="CLU_795524_0_0_1"/>
<comment type="caution">
    <text evidence="2">The sequence shown here is derived from an EMBL/GenBank/DDBJ whole genome shotgun (WGS) entry which is preliminary data.</text>
</comment>
<proteinExistence type="predicted"/>
<organism evidence="2 3">
    <name type="scientific">Dictyostelium discoideum</name>
    <name type="common">Social amoeba</name>
    <dbReference type="NCBI Taxonomy" id="44689"/>
    <lineage>
        <taxon>Eukaryota</taxon>
        <taxon>Amoebozoa</taxon>
        <taxon>Evosea</taxon>
        <taxon>Eumycetozoa</taxon>
        <taxon>Dictyostelia</taxon>
        <taxon>Dictyosteliales</taxon>
        <taxon>Dictyosteliaceae</taxon>
        <taxon>Dictyostelium</taxon>
    </lineage>
</organism>
<evidence type="ECO:0000313" key="2">
    <source>
        <dbReference type="EMBL" id="EAL60893.1"/>
    </source>
</evidence>
<accession>Q54CA9</accession>
<reference evidence="2 3" key="1">
    <citation type="journal article" date="2005" name="Nature">
        <title>The genome of the social amoeba Dictyostelium discoideum.</title>
        <authorList>
            <consortium name="The Dictyostelium discoideum Sequencing Consortium"/>
            <person name="Eichinger L."/>
            <person name="Pachebat J.A."/>
            <person name="Glockner G."/>
            <person name="Rajandream M.A."/>
            <person name="Sucgang R."/>
            <person name="Berriman M."/>
            <person name="Song J."/>
            <person name="Olsen R."/>
            <person name="Szafranski K."/>
            <person name="Xu Q."/>
            <person name="Tunggal B."/>
            <person name="Kummerfeld S."/>
            <person name="Madera M."/>
            <person name="Konfortov B.A."/>
            <person name="Rivero F."/>
            <person name="Bankier A.T."/>
            <person name="Lehmann R."/>
            <person name="Hamlin N."/>
            <person name="Davies R."/>
            <person name="Gaudet P."/>
            <person name="Fey P."/>
            <person name="Pilcher K."/>
            <person name="Chen G."/>
            <person name="Saunders D."/>
            <person name="Sodergren E."/>
            <person name="Davis P."/>
            <person name="Kerhornou A."/>
            <person name="Nie X."/>
            <person name="Hall N."/>
            <person name="Anjard C."/>
            <person name="Hemphill L."/>
            <person name="Bason N."/>
            <person name="Farbrother P."/>
            <person name="Desany B."/>
            <person name="Just E."/>
            <person name="Morio T."/>
            <person name="Rost R."/>
            <person name="Churcher C."/>
            <person name="Cooper J."/>
            <person name="Haydock S."/>
            <person name="van Driessche N."/>
            <person name="Cronin A."/>
            <person name="Goodhead I."/>
            <person name="Muzny D."/>
            <person name="Mourier T."/>
            <person name="Pain A."/>
            <person name="Lu M."/>
            <person name="Harper D."/>
            <person name="Lindsay R."/>
            <person name="Hauser H."/>
            <person name="James K."/>
            <person name="Quiles M."/>
            <person name="Madan Babu M."/>
            <person name="Saito T."/>
            <person name="Buchrieser C."/>
            <person name="Wardroper A."/>
            <person name="Felder M."/>
            <person name="Thangavelu M."/>
            <person name="Johnson D."/>
            <person name="Knights A."/>
            <person name="Loulseged H."/>
            <person name="Mungall K."/>
            <person name="Oliver K."/>
            <person name="Price C."/>
            <person name="Quail M.A."/>
            <person name="Urushihara H."/>
            <person name="Hernandez J."/>
            <person name="Rabbinowitsch E."/>
            <person name="Steffen D."/>
            <person name="Sanders M."/>
            <person name="Ma J."/>
            <person name="Kohara Y."/>
            <person name="Sharp S."/>
            <person name="Simmonds M."/>
            <person name="Spiegler S."/>
            <person name="Tivey A."/>
            <person name="Sugano S."/>
            <person name="White B."/>
            <person name="Walker D."/>
            <person name="Woodward J."/>
            <person name="Winckler T."/>
            <person name="Tanaka Y."/>
            <person name="Shaulsky G."/>
            <person name="Schleicher M."/>
            <person name="Weinstock G."/>
            <person name="Rosenthal A."/>
            <person name="Cox E.C."/>
            <person name="Chisholm R.L."/>
            <person name="Gibbs R."/>
            <person name="Loomis W.F."/>
            <person name="Platzer M."/>
            <person name="Kay R.R."/>
            <person name="Williams J."/>
            <person name="Dear P.H."/>
            <person name="Noegel A.A."/>
            <person name="Barrell B."/>
            <person name="Kuspa A."/>
        </authorList>
    </citation>
    <scope>NUCLEOTIDE SEQUENCE [LARGE SCALE GENOMIC DNA]</scope>
    <source>
        <strain evidence="2 3">AX4</strain>
    </source>
</reference>
<evidence type="ECO:0000313" key="3">
    <source>
        <dbReference type="Proteomes" id="UP000002195"/>
    </source>
</evidence>
<keyword evidence="3" id="KW-1185">Reference proteome</keyword>
<dbReference type="InterPro" id="IPR052326">
    <property type="entry name" value="Diff-Dev_Assoc_Protein"/>
</dbReference>
<feature type="chain" id="PRO_5004249788" description="Dickkopf N-terminal cysteine-rich domain-containing protein" evidence="1">
    <location>
        <begin position="21"/>
        <end position="363"/>
    </location>
</feature>
<dbReference type="OMA" id="NINSECQ"/>
<sequence>MKILFLLLIIIIALLNLVKSNNLPLLNDFHLYKPKILECIRPGEECVDEHLERPCSMGHSCQLQNETMADQLQDSDSDDDLVYVCKNRKSLGEPCIFNSDCKQGLSCFSPSGNDKEQYCIDYKFSYYGEPCEFNHQCVGSLKCQDSICTNTTQECIDKYDCPSEFYCNAISICGLNYSQNGCPNARCVPVKTIGSTCSFNFECPLSTVCAGGKCIEKYSLQRGQTCFGHDSTPNDQCDISKSLVCKQVKPNLNEFKCLPRNETKTFNCRYDGCLYDDEICDGSTNRCVTKDLIMTPLCKESEKSRNFCYVSNKCAFLNGEEYPNLNKRSCSMKNCVVETIEHLKQCDRIYSLYLSCNNNNNIS</sequence>
<dbReference type="dictyBase" id="DDB_G0293082"/>
<dbReference type="PANTHER" id="PTHR33459">
    <property type="entry name" value="DD-GDCA PROTEIN"/>
    <property type="match status" value="1"/>
</dbReference>
<feature type="signal peptide" evidence="1">
    <location>
        <begin position="1"/>
        <end position="20"/>
    </location>
</feature>
<dbReference type="PhylomeDB" id="Q54CA9"/>
<evidence type="ECO:0008006" key="4">
    <source>
        <dbReference type="Google" id="ProtNLM"/>
    </source>
</evidence>
<dbReference type="PANTHER" id="PTHR33459:SF2">
    <property type="entry name" value="DICKKOPF N-TERMINAL CYSTEINE-RICH DOMAIN-CONTAINING PROTEIN"/>
    <property type="match status" value="1"/>
</dbReference>
<dbReference type="AlphaFoldDB" id="Q54CA9"/>
<dbReference type="KEGG" id="ddi:DDB_G0293082"/>
<dbReference type="eggNOG" id="ENOG502RI0D">
    <property type="taxonomic scope" value="Eukaryota"/>
</dbReference>
<evidence type="ECO:0000256" key="1">
    <source>
        <dbReference type="SAM" id="SignalP"/>
    </source>
</evidence>
<dbReference type="InParanoid" id="Q54CA9"/>
<dbReference type="PaxDb" id="44689-DDB0191766"/>
<keyword evidence="1" id="KW-0732">Signal</keyword>
<dbReference type="Proteomes" id="UP000002195">
    <property type="component" value="Unassembled WGS sequence"/>
</dbReference>